<keyword evidence="2" id="KW-1185">Reference proteome</keyword>
<protein>
    <submittedName>
        <fullName evidence="1">Uncharacterized protein</fullName>
    </submittedName>
</protein>
<dbReference type="Pfam" id="PF18759">
    <property type="entry name" value="Plavaka"/>
    <property type="match status" value="1"/>
</dbReference>
<sequence>MKWRYNYVAANSLPSVNSLVHDVILAPDFDLVHFRNFRIECELASLDSYGSSTSAFSANDGWQEASVTIKLPKEGVSYASEVEASELEIHGIQYRPILDVLKAAYQDPAAAKYHYNPFKMFWQPDAEDGQDPPPPERVYSEIYNSDAMIDEDRKIQDQLRDPGDPDDMEYAVAPIMLWSDSTHLANFGTASLWPIYLYLGNESKYSRCKPSAQSAQHLAYIPSIPDVIQDVYRKLYGITATALVLTFCKRELFQAIWLLLLDAEFIDAYLHGFVLLCADGIKRRLFPRILTYSADYPEKILIACIRFLAQCPCPTCHVEKSNIASMGNKSDMKQRKDHPREDTARVRDKIAIARKWVFECGYALSSKRLGRVLDYASLIPIQSAFSQRLSSFGFNHYSLLVPDLLHEFELGVWKAVFTHLMRILYAAGGDKIQEFN</sequence>
<evidence type="ECO:0000313" key="1">
    <source>
        <dbReference type="EMBL" id="OCH83665.1"/>
    </source>
</evidence>
<gene>
    <name evidence="1" type="ORF">OBBRIDRAFT_765060</name>
</gene>
<dbReference type="InterPro" id="IPR041078">
    <property type="entry name" value="Plavaka"/>
</dbReference>
<dbReference type="OrthoDB" id="3208495at2759"/>
<accession>A0A8E2DDF1</accession>
<dbReference type="EMBL" id="KV722883">
    <property type="protein sequence ID" value="OCH83665.1"/>
    <property type="molecule type" value="Genomic_DNA"/>
</dbReference>
<name>A0A8E2DDF1_9APHY</name>
<dbReference type="AlphaFoldDB" id="A0A8E2DDF1"/>
<proteinExistence type="predicted"/>
<organism evidence="1 2">
    <name type="scientific">Obba rivulosa</name>
    <dbReference type="NCBI Taxonomy" id="1052685"/>
    <lineage>
        <taxon>Eukaryota</taxon>
        <taxon>Fungi</taxon>
        <taxon>Dikarya</taxon>
        <taxon>Basidiomycota</taxon>
        <taxon>Agaricomycotina</taxon>
        <taxon>Agaricomycetes</taxon>
        <taxon>Polyporales</taxon>
        <taxon>Gelatoporiaceae</taxon>
        <taxon>Obba</taxon>
    </lineage>
</organism>
<reference evidence="1 2" key="1">
    <citation type="submission" date="2016-07" db="EMBL/GenBank/DDBJ databases">
        <title>Draft genome of the white-rot fungus Obba rivulosa 3A-2.</title>
        <authorList>
            <consortium name="DOE Joint Genome Institute"/>
            <person name="Miettinen O."/>
            <person name="Riley R."/>
            <person name="Acob R."/>
            <person name="Barry K."/>
            <person name="Cullen D."/>
            <person name="De Vries R."/>
            <person name="Hainaut M."/>
            <person name="Hatakka A."/>
            <person name="Henrissat B."/>
            <person name="Hilden K."/>
            <person name="Kuo R."/>
            <person name="Labutti K."/>
            <person name="Lipzen A."/>
            <person name="Makela M.R."/>
            <person name="Sandor L."/>
            <person name="Spatafora J.W."/>
            <person name="Grigoriev I.V."/>
            <person name="Hibbett D.S."/>
        </authorList>
    </citation>
    <scope>NUCLEOTIDE SEQUENCE [LARGE SCALE GENOMIC DNA]</scope>
    <source>
        <strain evidence="1 2">3A-2</strain>
    </source>
</reference>
<evidence type="ECO:0000313" key="2">
    <source>
        <dbReference type="Proteomes" id="UP000250043"/>
    </source>
</evidence>
<dbReference type="Proteomes" id="UP000250043">
    <property type="component" value="Unassembled WGS sequence"/>
</dbReference>